<name>A0A9J2Q830_ASCLU</name>
<protein>
    <submittedName>
        <fullName evidence="2">Uncharacterized protein</fullName>
    </submittedName>
</protein>
<evidence type="ECO:0000313" key="1">
    <source>
        <dbReference type="Proteomes" id="UP000036681"/>
    </source>
</evidence>
<evidence type="ECO:0000313" key="2">
    <source>
        <dbReference type="WBParaSite" id="ALUE_0001772001-mRNA-1"/>
    </source>
</evidence>
<reference evidence="2" key="1">
    <citation type="submission" date="2023-03" db="UniProtKB">
        <authorList>
            <consortium name="WormBaseParasite"/>
        </authorList>
    </citation>
    <scope>IDENTIFICATION</scope>
</reference>
<keyword evidence="1" id="KW-1185">Reference proteome</keyword>
<proteinExistence type="predicted"/>
<accession>A0A9J2Q830</accession>
<dbReference type="Proteomes" id="UP000036681">
    <property type="component" value="Unplaced"/>
</dbReference>
<sequence length="61" mass="7095">MFQGQSSVNCKDQKPLHLEYFRGRQTSKHNVLGLINLLNGWLCALADGHFQVQNRRELVRE</sequence>
<dbReference type="AlphaFoldDB" id="A0A9J2Q830"/>
<organism evidence="1 2">
    <name type="scientific">Ascaris lumbricoides</name>
    <name type="common">Giant roundworm</name>
    <dbReference type="NCBI Taxonomy" id="6252"/>
    <lineage>
        <taxon>Eukaryota</taxon>
        <taxon>Metazoa</taxon>
        <taxon>Ecdysozoa</taxon>
        <taxon>Nematoda</taxon>
        <taxon>Chromadorea</taxon>
        <taxon>Rhabditida</taxon>
        <taxon>Spirurina</taxon>
        <taxon>Ascaridomorpha</taxon>
        <taxon>Ascaridoidea</taxon>
        <taxon>Ascarididae</taxon>
        <taxon>Ascaris</taxon>
    </lineage>
</organism>
<dbReference type="WBParaSite" id="ALUE_0001772001-mRNA-1">
    <property type="protein sequence ID" value="ALUE_0001772001-mRNA-1"/>
    <property type="gene ID" value="ALUE_0001772001"/>
</dbReference>